<dbReference type="OrthoDB" id="5430002at2"/>
<dbReference type="Proteomes" id="UP000321595">
    <property type="component" value="Chromosome"/>
</dbReference>
<dbReference type="GO" id="GO:0005085">
    <property type="term" value="F:guanyl-nucleotide exchange factor activity"/>
    <property type="evidence" value="ECO:0007669"/>
    <property type="project" value="TreeGrafter"/>
</dbReference>
<name>A0A5B8XT68_9DELT</name>
<accession>A0A5B8XT68</accession>
<protein>
    <submittedName>
        <fullName evidence="1">Uncharacterized protein</fullName>
    </submittedName>
</protein>
<proteinExistence type="predicted"/>
<organism evidence="1 2">
    <name type="scientific">Microvenator marinus</name>
    <dbReference type="NCBI Taxonomy" id="2600177"/>
    <lineage>
        <taxon>Bacteria</taxon>
        <taxon>Deltaproteobacteria</taxon>
        <taxon>Bradymonadales</taxon>
        <taxon>Microvenatoraceae</taxon>
        <taxon>Microvenator</taxon>
    </lineage>
</organism>
<dbReference type="InterPro" id="IPR051553">
    <property type="entry name" value="Ran_GTPase-activating"/>
</dbReference>
<dbReference type="PROSITE" id="PS50012">
    <property type="entry name" value="RCC1_3"/>
    <property type="match status" value="1"/>
</dbReference>
<evidence type="ECO:0000313" key="1">
    <source>
        <dbReference type="EMBL" id="QED28870.1"/>
    </source>
</evidence>
<sequence length="223" mass="24571">MQLVRGSWHTCALYTNLEVVCVPDSPGLFDAVPQKMPELKGATHLTNHGRVTCGHFEDGSKKCLSANYRPYEGREIRLFEEQPDLPPDRWGTHGCALAKDGRVTCWQAPNPYLGPWCGLSENPTPVPVRNAIQLVMGANHACALIDDGRVKCWGENDSGQIGDGLGPDSECSPSTVQGLDKVVRLQASDNHKCAFQENGQVQCWGEHAWLYLHPDEIVELPLD</sequence>
<evidence type="ECO:0000313" key="2">
    <source>
        <dbReference type="Proteomes" id="UP000321595"/>
    </source>
</evidence>
<dbReference type="Pfam" id="PF13540">
    <property type="entry name" value="RCC1_2"/>
    <property type="match status" value="1"/>
</dbReference>
<dbReference type="PANTHER" id="PTHR45982:SF1">
    <property type="entry name" value="REGULATOR OF CHROMOSOME CONDENSATION"/>
    <property type="match status" value="1"/>
</dbReference>
<dbReference type="RefSeq" id="WP_146961678.1">
    <property type="nucleotide sequence ID" value="NZ_CP042467.1"/>
</dbReference>
<reference evidence="1 2" key="1">
    <citation type="submission" date="2019-08" db="EMBL/GenBank/DDBJ databases">
        <authorList>
            <person name="Liang Q."/>
        </authorList>
    </citation>
    <scope>NUCLEOTIDE SEQUENCE [LARGE SCALE GENOMIC DNA]</scope>
    <source>
        <strain evidence="1 2">V1718</strain>
    </source>
</reference>
<dbReference type="GO" id="GO:0005737">
    <property type="term" value="C:cytoplasm"/>
    <property type="evidence" value="ECO:0007669"/>
    <property type="project" value="TreeGrafter"/>
</dbReference>
<dbReference type="PANTHER" id="PTHR45982">
    <property type="entry name" value="REGULATOR OF CHROMOSOME CONDENSATION"/>
    <property type="match status" value="1"/>
</dbReference>
<dbReference type="InterPro" id="IPR009091">
    <property type="entry name" value="RCC1/BLIP-II"/>
</dbReference>
<keyword evidence="2" id="KW-1185">Reference proteome</keyword>
<dbReference type="KEGG" id="bbae:FRD01_16810"/>
<dbReference type="SUPFAM" id="SSF50985">
    <property type="entry name" value="RCC1/BLIP-II"/>
    <property type="match status" value="1"/>
</dbReference>
<dbReference type="EMBL" id="CP042467">
    <property type="protein sequence ID" value="QED28870.1"/>
    <property type="molecule type" value="Genomic_DNA"/>
</dbReference>
<dbReference type="AlphaFoldDB" id="A0A5B8XT68"/>
<dbReference type="Gene3D" id="2.130.10.30">
    <property type="entry name" value="Regulator of chromosome condensation 1/beta-lactamase-inhibitor protein II"/>
    <property type="match status" value="1"/>
</dbReference>
<gene>
    <name evidence="1" type="ORF">FRD01_16810</name>
</gene>
<dbReference type="InterPro" id="IPR000408">
    <property type="entry name" value="Reg_chr_condens"/>
</dbReference>